<evidence type="ECO:0000313" key="2">
    <source>
        <dbReference type="EMBL" id="PUZ48171.1"/>
    </source>
</evidence>
<dbReference type="AlphaFoldDB" id="A0A2T7CXW7"/>
<accession>A0A2T7CXW7</accession>
<reference evidence="2 3" key="1">
    <citation type="submission" date="2018-04" db="EMBL/GenBank/DDBJ databases">
        <title>WGS assembly of Panicum hallii var. hallii HAL2.</title>
        <authorList>
            <person name="Lovell J."/>
            <person name="Jenkins J."/>
            <person name="Lowry D."/>
            <person name="Mamidi S."/>
            <person name="Sreedasyam A."/>
            <person name="Weng X."/>
            <person name="Barry K."/>
            <person name="Bonette J."/>
            <person name="Campitelli B."/>
            <person name="Daum C."/>
            <person name="Gordon S."/>
            <person name="Gould B."/>
            <person name="Lipzen A."/>
            <person name="MacQueen A."/>
            <person name="Palacio-Mejia J."/>
            <person name="Plott C."/>
            <person name="Shakirov E."/>
            <person name="Shu S."/>
            <person name="Yoshinaga Y."/>
            <person name="Zane M."/>
            <person name="Rokhsar D."/>
            <person name="Grimwood J."/>
            <person name="Schmutz J."/>
            <person name="Juenger T."/>
        </authorList>
    </citation>
    <scope>NUCLEOTIDE SEQUENCE [LARGE SCALE GENOMIC DNA]</scope>
    <source>
        <strain evidence="3">cv. HAL2</strain>
    </source>
</reference>
<sequence length="32" mass="3646">MLFVIWLIPSIAMRMLLALEKFAAHSSLLESL</sequence>
<dbReference type="Gramene" id="PUZ48171">
    <property type="protein sequence ID" value="PUZ48171"/>
    <property type="gene ID" value="GQ55_7G224300"/>
</dbReference>
<proteinExistence type="predicted"/>
<evidence type="ECO:0000256" key="1">
    <source>
        <dbReference type="SAM" id="SignalP"/>
    </source>
</evidence>
<dbReference type="Proteomes" id="UP000244336">
    <property type="component" value="Chromosome 7"/>
</dbReference>
<protein>
    <submittedName>
        <fullName evidence="2">Uncharacterized protein</fullName>
    </submittedName>
</protein>
<feature type="chain" id="PRO_5015675212" evidence="1">
    <location>
        <begin position="19"/>
        <end position="32"/>
    </location>
</feature>
<keyword evidence="3" id="KW-1185">Reference proteome</keyword>
<organism evidence="2 3">
    <name type="scientific">Panicum hallii var. hallii</name>
    <dbReference type="NCBI Taxonomy" id="1504633"/>
    <lineage>
        <taxon>Eukaryota</taxon>
        <taxon>Viridiplantae</taxon>
        <taxon>Streptophyta</taxon>
        <taxon>Embryophyta</taxon>
        <taxon>Tracheophyta</taxon>
        <taxon>Spermatophyta</taxon>
        <taxon>Magnoliopsida</taxon>
        <taxon>Liliopsida</taxon>
        <taxon>Poales</taxon>
        <taxon>Poaceae</taxon>
        <taxon>PACMAD clade</taxon>
        <taxon>Panicoideae</taxon>
        <taxon>Panicodae</taxon>
        <taxon>Paniceae</taxon>
        <taxon>Panicinae</taxon>
        <taxon>Panicum</taxon>
        <taxon>Panicum sect. Panicum</taxon>
    </lineage>
</organism>
<dbReference type="EMBL" id="CM009755">
    <property type="protein sequence ID" value="PUZ48171.1"/>
    <property type="molecule type" value="Genomic_DNA"/>
</dbReference>
<evidence type="ECO:0000313" key="3">
    <source>
        <dbReference type="Proteomes" id="UP000244336"/>
    </source>
</evidence>
<feature type="signal peptide" evidence="1">
    <location>
        <begin position="1"/>
        <end position="18"/>
    </location>
</feature>
<name>A0A2T7CXW7_9POAL</name>
<keyword evidence="1" id="KW-0732">Signal</keyword>
<gene>
    <name evidence="2" type="ORF">GQ55_7G224300</name>
</gene>